<organism evidence="2 3">
    <name type="scientific">Hypothenemus hampei</name>
    <name type="common">Coffee berry borer</name>
    <dbReference type="NCBI Taxonomy" id="57062"/>
    <lineage>
        <taxon>Eukaryota</taxon>
        <taxon>Metazoa</taxon>
        <taxon>Ecdysozoa</taxon>
        <taxon>Arthropoda</taxon>
        <taxon>Hexapoda</taxon>
        <taxon>Insecta</taxon>
        <taxon>Pterygota</taxon>
        <taxon>Neoptera</taxon>
        <taxon>Endopterygota</taxon>
        <taxon>Coleoptera</taxon>
        <taxon>Polyphaga</taxon>
        <taxon>Cucujiformia</taxon>
        <taxon>Curculionidae</taxon>
        <taxon>Scolytinae</taxon>
        <taxon>Hypothenemus</taxon>
    </lineage>
</organism>
<dbReference type="AlphaFoldDB" id="A0ABD1FC37"/>
<accession>A0ABD1FC37</accession>
<comment type="caution">
    <text evidence="2">The sequence shown here is derived from an EMBL/GenBank/DDBJ whole genome shotgun (WGS) entry which is preliminary data.</text>
</comment>
<feature type="region of interest" description="Disordered" evidence="1">
    <location>
        <begin position="313"/>
        <end position="334"/>
    </location>
</feature>
<dbReference type="Proteomes" id="UP001566132">
    <property type="component" value="Unassembled WGS sequence"/>
</dbReference>
<evidence type="ECO:0000313" key="3">
    <source>
        <dbReference type="Proteomes" id="UP001566132"/>
    </source>
</evidence>
<feature type="compositionally biased region" description="Polar residues" evidence="1">
    <location>
        <begin position="321"/>
        <end position="334"/>
    </location>
</feature>
<reference evidence="2 3" key="1">
    <citation type="submission" date="2024-05" db="EMBL/GenBank/DDBJ databases">
        <title>Genetic variation in Jamaican populations of the coffee berry borer (Hypothenemus hampei).</title>
        <authorList>
            <person name="Errbii M."/>
            <person name="Myrie A."/>
        </authorList>
    </citation>
    <scope>NUCLEOTIDE SEQUENCE [LARGE SCALE GENOMIC DNA]</scope>
    <source>
        <strain evidence="2">JA-Hopewell-2020-01-JO</strain>
        <tissue evidence="2">Whole body</tissue>
    </source>
</reference>
<protein>
    <submittedName>
        <fullName evidence="2">Uncharacterized protein</fullName>
    </submittedName>
</protein>
<feature type="region of interest" description="Disordered" evidence="1">
    <location>
        <begin position="409"/>
        <end position="429"/>
    </location>
</feature>
<dbReference type="EMBL" id="JBDJPC010000001">
    <property type="protein sequence ID" value="KAL1516632.1"/>
    <property type="molecule type" value="Genomic_DNA"/>
</dbReference>
<proteinExistence type="predicted"/>
<sequence>MSTNNPALLFDPTAPITYKEWSDLINSILSFVTASTHLASILRNNRYYFPQALELIGQTQADAGARYNLTDFPWFLNELTRTIDKRNYHITQEESLIQYPIQELALGEPNREPRTITLVDTSDFGDVDCKKPEEVSLNLDYYTDSDQTIDSLNLQENFQNEQEQVIKGHNLNQPSTSKEEREQLYLECDVEDVVKVERRPSLKVHLVKMEEEISTNCTFNVNDNAKENTIRLNKIKQKAVKRKQEAKEEVPIDYINKLGSEDNKIVAKLKCNPVIKNKNTRICNQTEKNEMKLKRESIRTDFVTKNIVNIANKKNPKPKNLGTSTAANSSSKTLPKKTNSIEIKSCWKNKDNKVVKFPRVVSLKDSRDVPTKPYTVTGRNEFQILPKLSIARDRTLKLSAAETLKKATEMLKDSNHRAAKRPTTALNPK</sequence>
<keyword evidence="3" id="KW-1185">Reference proteome</keyword>
<name>A0ABD1FC37_HYPHA</name>
<evidence type="ECO:0000313" key="2">
    <source>
        <dbReference type="EMBL" id="KAL1516632.1"/>
    </source>
</evidence>
<evidence type="ECO:0000256" key="1">
    <source>
        <dbReference type="SAM" id="MobiDB-lite"/>
    </source>
</evidence>
<gene>
    <name evidence="2" type="ORF">ABEB36_000517</name>
</gene>